<gene>
    <name evidence="1" type="ORF">GGR04_000713</name>
</gene>
<proteinExistence type="predicted"/>
<keyword evidence="2" id="KW-1185">Reference proteome</keyword>
<evidence type="ECO:0000313" key="1">
    <source>
        <dbReference type="EMBL" id="MBB3996892.1"/>
    </source>
</evidence>
<comment type="caution">
    <text evidence="1">The sequence shown here is derived from an EMBL/GenBank/DDBJ whole genome shotgun (WGS) entry which is preliminary data.</text>
</comment>
<dbReference type="AlphaFoldDB" id="A0A7W6E8V3"/>
<protein>
    <recommendedName>
        <fullName evidence="3">Phage tail protein</fullName>
    </recommendedName>
</protein>
<organism evidence="1 2">
    <name type="scientific">Aureimonas pseudogalii</name>
    <dbReference type="NCBI Taxonomy" id="1744844"/>
    <lineage>
        <taxon>Bacteria</taxon>
        <taxon>Pseudomonadati</taxon>
        <taxon>Pseudomonadota</taxon>
        <taxon>Alphaproteobacteria</taxon>
        <taxon>Hyphomicrobiales</taxon>
        <taxon>Aurantimonadaceae</taxon>
        <taxon>Aureimonas</taxon>
    </lineage>
</organism>
<evidence type="ECO:0000313" key="2">
    <source>
        <dbReference type="Proteomes" id="UP000542776"/>
    </source>
</evidence>
<dbReference type="RefSeq" id="WP_183197900.1">
    <property type="nucleotide sequence ID" value="NZ_JACIEK010000001.1"/>
</dbReference>
<sequence>MFIELRWGSIRGLERFSEAIRALGNDESRKVLNRAINRTGDSAKGKVNTALAKQTGLRKSIIVRAVRVRRSGWERLEYRIESSGGDVSLKYFEPRETDAGVSAKPFGQRAVFAQTFLSGGAWPEGRTKLIAGGHAFYRSSGSRLPIERSKSGVVIPAEMVKGATADAFTGAVANVLPRRIAHEIGRITKGVVT</sequence>
<name>A0A7W6E8V3_9HYPH</name>
<reference evidence="1 2" key="1">
    <citation type="submission" date="2020-08" db="EMBL/GenBank/DDBJ databases">
        <title>Genomic Encyclopedia of Type Strains, Phase IV (KMG-IV): sequencing the most valuable type-strain genomes for metagenomic binning, comparative biology and taxonomic classification.</title>
        <authorList>
            <person name="Goeker M."/>
        </authorList>
    </citation>
    <scope>NUCLEOTIDE SEQUENCE [LARGE SCALE GENOMIC DNA]</scope>
    <source>
        <strain evidence="1 2">DSM 102238</strain>
    </source>
</reference>
<evidence type="ECO:0008006" key="3">
    <source>
        <dbReference type="Google" id="ProtNLM"/>
    </source>
</evidence>
<dbReference type="Proteomes" id="UP000542776">
    <property type="component" value="Unassembled WGS sequence"/>
</dbReference>
<dbReference type="EMBL" id="JACIEK010000001">
    <property type="protein sequence ID" value="MBB3996892.1"/>
    <property type="molecule type" value="Genomic_DNA"/>
</dbReference>
<accession>A0A7W6E8V3</accession>